<dbReference type="Pfam" id="PF20151">
    <property type="entry name" value="DUF6533"/>
    <property type="match status" value="1"/>
</dbReference>
<feature type="transmembrane region" description="Helical" evidence="1">
    <location>
        <begin position="148"/>
        <end position="174"/>
    </location>
</feature>
<keyword evidence="1" id="KW-1133">Transmembrane helix</keyword>
<keyword evidence="1" id="KW-0472">Membrane</keyword>
<feature type="domain" description="DUF6533" evidence="2">
    <location>
        <begin position="38"/>
        <end position="83"/>
    </location>
</feature>
<organism evidence="3 4">
    <name type="scientific">Grifola frondosa</name>
    <name type="common">Maitake</name>
    <name type="synonym">Polyporus frondosus</name>
    <dbReference type="NCBI Taxonomy" id="5627"/>
    <lineage>
        <taxon>Eukaryota</taxon>
        <taxon>Fungi</taxon>
        <taxon>Dikarya</taxon>
        <taxon>Basidiomycota</taxon>
        <taxon>Agaricomycotina</taxon>
        <taxon>Agaricomycetes</taxon>
        <taxon>Polyporales</taxon>
        <taxon>Grifolaceae</taxon>
        <taxon>Grifola</taxon>
    </lineage>
</organism>
<reference evidence="3 4" key="1">
    <citation type="submission" date="2016-03" db="EMBL/GenBank/DDBJ databases">
        <title>Whole genome sequencing of Grifola frondosa 9006-11.</title>
        <authorList>
            <person name="Min B."/>
            <person name="Park H."/>
            <person name="Kim J.-G."/>
            <person name="Cho H."/>
            <person name="Oh Y.-L."/>
            <person name="Kong W.-S."/>
            <person name="Choi I.-G."/>
        </authorList>
    </citation>
    <scope>NUCLEOTIDE SEQUENCE [LARGE SCALE GENOMIC DNA]</scope>
    <source>
        <strain evidence="3 4">9006-11</strain>
    </source>
</reference>
<dbReference type="InterPro" id="IPR045340">
    <property type="entry name" value="DUF6533"/>
</dbReference>
<proteinExistence type="predicted"/>
<dbReference type="OMA" id="RINIPMP"/>
<evidence type="ECO:0000313" key="4">
    <source>
        <dbReference type="Proteomes" id="UP000092993"/>
    </source>
</evidence>
<comment type="caution">
    <text evidence="3">The sequence shown here is derived from an EMBL/GenBank/DDBJ whole genome shotgun (WGS) entry which is preliminary data.</text>
</comment>
<evidence type="ECO:0000256" key="1">
    <source>
        <dbReference type="SAM" id="Phobius"/>
    </source>
</evidence>
<dbReference type="Proteomes" id="UP000092993">
    <property type="component" value="Unassembled WGS sequence"/>
</dbReference>
<keyword evidence="1" id="KW-0812">Transmembrane</keyword>
<feature type="transmembrane region" description="Helical" evidence="1">
    <location>
        <begin position="119"/>
        <end position="141"/>
    </location>
</feature>
<sequence length="330" mass="37191">MLVALVFLFAYVIAFVRWLEMDHSEIMPTLRVIQRVRYSELASSVVILYDHIITFHQEYDLVWKSPCSKGKCLFIINRYYILLNVVINNYGKSMILIGLHLRTEFTHGAALFSPNITDVLYVLIAHQEVFVILQLRLYAWYLFDKRVLAIMVTLCLATAASSMFVVGLFLSQVTTASHIIPGKPFCVLTGAPDFFYAYWIPMLASESVLCAFAIFRGFQTFRPGTTVFQSGRRIGEVLIRDAVFYFIVMFVAYGCNAIVYIVGTTDEFEIPVSFAAALSSVLASRMCLNVRGMIREENTIPLVTPLQLESDSSDSDDECSLVSCVQGTTT</sequence>
<dbReference type="EMBL" id="LUGG01000002">
    <property type="protein sequence ID" value="OBZ78322.1"/>
    <property type="molecule type" value="Genomic_DNA"/>
</dbReference>
<evidence type="ECO:0000313" key="3">
    <source>
        <dbReference type="EMBL" id="OBZ78322.1"/>
    </source>
</evidence>
<name>A0A1C7MN76_GRIFR</name>
<feature type="transmembrane region" description="Helical" evidence="1">
    <location>
        <begin position="194"/>
        <end position="215"/>
    </location>
</feature>
<dbReference type="OrthoDB" id="3349377at2759"/>
<evidence type="ECO:0000259" key="2">
    <source>
        <dbReference type="Pfam" id="PF20151"/>
    </source>
</evidence>
<keyword evidence="4" id="KW-1185">Reference proteome</keyword>
<dbReference type="AlphaFoldDB" id="A0A1C7MN76"/>
<gene>
    <name evidence="3" type="ORF">A0H81_02260</name>
</gene>
<feature type="transmembrane region" description="Helical" evidence="1">
    <location>
        <begin position="242"/>
        <end position="262"/>
    </location>
</feature>
<protein>
    <recommendedName>
        <fullName evidence="2">DUF6533 domain-containing protein</fullName>
    </recommendedName>
</protein>
<accession>A0A1C7MN76</accession>